<sequence>MSLFGSQPHLQPAQPPASGTGFSFGSAPTNPSTTSTASSTFPTAVAPLTGASVVTQPPPKTGLQAEIAPNASSNKILKDLLESANNLPRLNHGNLWSLHLPLNELQRETRLLCKRDNAGSSYTNAHYLLSGSGINATEIESELQKLSSAHHGNAFGNGPEVAVAALSSDLDPIENYLIAKKDENILAAIEQSLESASRDFDLFINQTISIDWRVRKDDLKRSLGIPVDSKISGEELARSFSWNKALPGNYRFLSPLGGLGPTGVRHFSRERFESNARIVYHLNETRLQQQPFPLCLSFEELSKSNQDLKSKQMGEIWRILADLFNEKFAKTSQEQAFCEDYQLKDNSIHTKKSIVRNSRAYLEQQFYNYMNEIYTKDEKKKPEVLPNNTINKVLYFIEQVIVRKNGPELMTKTLNFNGVPIWALLFYLIRCGLYQEAITLTNTNKDAFDKFDRNFPIYLSLYLKSDGKGLLLELQERISSDFRQAFQFLNDDSPGFDPFKYAVYKLIGKCDLAKKTLPLALNLSIEDWVWFHLLLINEFNPDTASSLLFENYTLENLQRKVLSSGPEKFNASSNNPLYAKTLTLIGLYEHAVQYVYEAVNESEAVHLAISLCYYGLLRTSSANRDDLVSVNQKQQLEVNFSRMLWSFTRSFKISDPKVAAQYLILICISKGGKSSEESSRCHEALRELILLSREFGLLLGELNAENGDKSPGILETQRALINLLDLNSFYRQITEIAASRCEEEGRVFDAVRLYQLCQEYNTVVALLNKFLSEILAMSELNKPFLSHQTYQTADGEKLPLETIDNNFILLNKHIMKVFGNNSRVLEAISSKEKEINAYLLPIVEIREKFVRKEWQAALDAVKQLGLVPIVEDDNVVALRNAAEALASYDVNLVRVVPSLLIIVMTCVLQLHYGLMIKKFGLGGREKHEAERLKAVAKNCIVYAGMLQYRMPRETYSLLVNLESQLQ</sequence>
<evidence type="ECO:0000256" key="2">
    <source>
        <dbReference type="ARBA" id="ARBA00010186"/>
    </source>
</evidence>
<reference evidence="7" key="1">
    <citation type="journal article" date="2018" name="Nat. Microbiol.">
        <title>Leveraging single-cell genomics to expand the fungal tree of life.</title>
        <authorList>
            <person name="Ahrendt S.R."/>
            <person name="Quandt C.A."/>
            <person name="Ciobanu D."/>
            <person name="Clum A."/>
            <person name="Salamov A."/>
            <person name="Andreopoulos B."/>
            <person name="Cheng J.F."/>
            <person name="Woyke T."/>
            <person name="Pelin A."/>
            <person name="Henrissat B."/>
            <person name="Reynolds N.K."/>
            <person name="Benny G.L."/>
            <person name="Smith M.E."/>
            <person name="James T.Y."/>
            <person name="Grigoriev I.V."/>
        </authorList>
    </citation>
    <scope>NUCLEOTIDE SEQUENCE [LARGE SCALE GENOMIC DNA]</scope>
    <source>
        <strain evidence="7">Baker2002</strain>
    </source>
</reference>
<feature type="region of interest" description="Disordered" evidence="5">
    <location>
        <begin position="1"/>
        <end position="41"/>
    </location>
</feature>
<keyword evidence="4" id="KW-0653">Protein transport</keyword>
<dbReference type="GO" id="GO:0006606">
    <property type="term" value="P:protein import into nucleus"/>
    <property type="evidence" value="ECO:0007669"/>
    <property type="project" value="TreeGrafter"/>
</dbReference>
<evidence type="ECO:0000256" key="3">
    <source>
        <dbReference type="ARBA" id="ARBA00023242"/>
    </source>
</evidence>
<dbReference type="Pfam" id="PF04097">
    <property type="entry name" value="Nic96"/>
    <property type="match status" value="1"/>
</dbReference>
<keyword evidence="4" id="KW-0472">Membrane</keyword>
<accession>A0A4P9ZI15</accession>
<dbReference type="AlphaFoldDB" id="A0A4P9ZI15"/>
<evidence type="ECO:0000256" key="1">
    <source>
        <dbReference type="ARBA" id="ARBA00004259"/>
    </source>
</evidence>
<keyword evidence="4" id="KW-0509">mRNA transport</keyword>
<keyword evidence="4" id="KW-0906">Nuclear pore complex</keyword>
<dbReference type="GO" id="GO:0016973">
    <property type="term" value="P:poly(A)+ mRNA export from nucleus"/>
    <property type="evidence" value="ECO:0007669"/>
    <property type="project" value="TreeGrafter"/>
</dbReference>
<organism evidence="6 7">
    <name type="scientific">Metschnikowia bicuspidata</name>
    <dbReference type="NCBI Taxonomy" id="27322"/>
    <lineage>
        <taxon>Eukaryota</taxon>
        <taxon>Fungi</taxon>
        <taxon>Dikarya</taxon>
        <taxon>Ascomycota</taxon>
        <taxon>Saccharomycotina</taxon>
        <taxon>Pichiomycetes</taxon>
        <taxon>Metschnikowiaceae</taxon>
        <taxon>Metschnikowia</taxon>
    </lineage>
</organism>
<name>A0A4P9ZI15_9ASCO</name>
<dbReference type="PANTHER" id="PTHR11225">
    <property type="entry name" value="NUCLEAR PORE COMPLEX PROTEIN NUP93 NUCLEOPORIN NUP93 DEAD EYE PROTEIN"/>
    <property type="match status" value="1"/>
</dbReference>
<evidence type="ECO:0000256" key="5">
    <source>
        <dbReference type="SAM" id="MobiDB-lite"/>
    </source>
</evidence>
<dbReference type="Proteomes" id="UP000268321">
    <property type="component" value="Unassembled WGS sequence"/>
</dbReference>
<protein>
    <recommendedName>
        <fullName evidence="4">Nuclear pore protein</fullName>
    </recommendedName>
</protein>
<comment type="subcellular location">
    <subcellularLocation>
        <location evidence="1">Nucleus envelope</location>
    </subcellularLocation>
    <subcellularLocation>
        <location evidence="4">Nucleus</location>
        <location evidence="4">Nuclear pore complex</location>
    </subcellularLocation>
</comment>
<dbReference type="GO" id="GO:0005643">
    <property type="term" value="C:nuclear pore"/>
    <property type="evidence" value="ECO:0007669"/>
    <property type="project" value="UniProtKB-SubCell"/>
</dbReference>
<comment type="similarity">
    <text evidence="2 4">Belongs to the nucleoporin interacting component (NIC) family.</text>
</comment>
<feature type="compositionally biased region" description="Low complexity" evidence="5">
    <location>
        <begin position="26"/>
        <end position="41"/>
    </location>
</feature>
<evidence type="ECO:0000313" key="6">
    <source>
        <dbReference type="EMBL" id="RKP32102.1"/>
    </source>
</evidence>
<evidence type="ECO:0000313" key="7">
    <source>
        <dbReference type="Proteomes" id="UP000268321"/>
    </source>
</evidence>
<dbReference type="EMBL" id="ML004434">
    <property type="protein sequence ID" value="RKP32102.1"/>
    <property type="molecule type" value="Genomic_DNA"/>
</dbReference>
<gene>
    <name evidence="6" type="ORF">METBISCDRAFT_21825</name>
</gene>
<keyword evidence="4" id="KW-0813">Transport</keyword>
<proteinExistence type="inferred from homology"/>
<dbReference type="GO" id="GO:0017056">
    <property type="term" value="F:structural constituent of nuclear pore"/>
    <property type="evidence" value="ECO:0007669"/>
    <property type="project" value="InterPro"/>
</dbReference>
<keyword evidence="3 4" id="KW-0539">Nucleus</keyword>
<dbReference type="PANTHER" id="PTHR11225:SF4">
    <property type="entry name" value="NUCLEAR PORE COMPLEX PROTEIN NUP93"/>
    <property type="match status" value="1"/>
</dbReference>
<dbReference type="InterPro" id="IPR007231">
    <property type="entry name" value="Nucleoporin_int_Nup93/Nic96"/>
</dbReference>
<evidence type="ECO:0000256" key="4">
    <source>
        <dbReference type="RuleBase" id="RU364035"/>
    </source>
</evidence>
<dbReference type="OrthoDB" id="1918363at2759"/>
<keyword evidence="4" id="KW-0811">Translocation</keyword>
<keyword evidence="7" id="KW-1185">Reference proteome</keyword>